<dbReference type="InterPro" id="IPR021136">
    <property type="entry name" value="Flagellar_hook_control-like_C"/>
</dbReference>
<dbReference type="InterPro" id="IPR038610">
    <property type="entry name" value="FliK-like_C_sf"/>
</dbReference>
<reference evidence="3 4" key="2">
    <citation type="submission" date="2019-09" db="EMBL/GenBank/DDBJ databases">
        <title>Complete Genome Sequence and Methylome Analysis of free living Spirochaetas.</title>
        <authorList>
            <person name="Leshcheva N."/>
            <person name="Mikheeva N."/>
        </authorList>
    </citation>
    <scope>NUCLEOTIDE SEQUENCE [LARGE SCALE GENOMIC DNA]</scope>
    <source>
        <strain evidence="3 4">P</strain>
    </source>
</reference>
<evidence type="ECO:0000259" key="2">
    <source>
        <dbReference type="Pfam" id="PF02120"/>
    </source>
</evidence>
<dbReference type="Pfam" id="PF02120">
    <property type="entry name" value="Flg_hook"/>
    <property type="match status" value="1"/>
</dbReference>
<dbReference type="RefSeq" id="WP_149569252.1">
    <property type="nucleotide sequence ID" value="NZ_CP035807.1"/>
</dbReference>
<evidence type="ECO:0000256" key="1">
    <source>
        <dbReference type="SAM" id="MobiDB-lite"/>
    </source>
</evidence>
<feature type="compositionally biased region" description="Basic and acidic residues" evidence="1">
    <location>
        <begin position="91"/>
        <end position="114"/>
    </location>
</feature>
<feature type="domain" description="Flagellar hook-length control protein-like C-terminal" evidence="2">
    <location>
        <begin position="328"/>
        <end position="402"/>
    </location>
</feature>
<dbReference type="Proteomes" id="UP000323824">
    <property type="component" value="Chromosome"/>
</dbReference>
<feature type="compositionally biased region" description="Basic and acidic residues" evidence="1">
    <location>
        <begin position="10"/>
        <end position="78"/>
    </location>
</feature>
<evidence type="ECO:0000313" key="4">
    <source>
        <dbReference type="Proteomes" id="UP000323824"/>
    </source>
</evidence>
<dbReference type="EMBL" id="CP035807">
    <property type="protein sequence ID" value="QEN06018.1"/>
    <property type="molecule type" value="Genomic_DNA"/>
</dbReference>
<dbReference type="AlphaFoldDB" id="A0A5C1QF41"/>
<feature type="compositionally biased region" description="Basic and acidic residues" evidence="1">
    <location>
        <begin position="209"/>
        <end position="242"/>
    </location>
</feature>
<evidence type="ECO:0000313" key="3">
    <source>
        <dbReference type="EMBL" id="QEN06018.1"/>
    </source>
</evidence>
<accession>A0A5C1QF41</accession>
<feature type="compositionally biased region" description="Basic and acidic residues" evidence="1">
    <location>
        <begin position="185"/>
        <end position="201"/>
    </location>
</feature>
<gene>
    <name evidence="3" type="ORF">EW093_15395</name>
</gene>
<dbReference type="Gene3D" id="3.30.750.140">
    <property type="match status" value="1"/>
</dbReference>
<protein>
    <recommendedName>
        <fullName evidence="2">Flagellar hook-length control protein-like C-terminal domain-containing protein</fullName>
    </recommendedName>
</protein>
<organism evidence="3 4">
    <name type="scientific">Thiospirochaeta perfilievii</name>
    <dbReference type="NCBI Taxonomy" id="252967"/>
    <lineage>
        <taxon>Bacteria</taxon>
        <taxon>Pseudomonadati</taxon>
        <taxon>Spirochaetota</taxon>
        <taxon>Spirochaetia</taxon>
        <taxon>Spirochaetales</taxon>
        <taxon>Spirochaetaceae</taxon>
        <taxon>Thiospirochaeta</taxon>
    </lineage>
</organism>
<dbReference type="CDD" id="cd17470">
    <property type="entry name" value="T3SS_Flik_C"/>
    <property type="match status" value="1"/>
</dbReference>
<keyword evidence="4" id="KW-1185">Reference proteome</keyword>
<dbReference type="KEGG" id="sper:EW093_15395"/>
<dbReference type="OrthoDB" id="357156at2"/>
<sequence>MRMMSMSVAREIKPKEIDNKKQLENKSLEKPNKIIDPKETNNSKEGKVVEKSNFAKELEEKLSAQDDKKSPKDKEANKLVKKRLVLNSDEINSKLDKSSEKKKKQLTDGVEKLKNIKNSTTNKKEVVKNKTEDKKIDSEVNLKKRDKDVDSQSIAGSTVVEGKNESVDTNKNSTPFDTDNNDNDNDNKIDSLKNGKTENKPEISLNLDTKSKKEILDKKSNKDSDKKTEGNKSKITDLRTNKKFDDVVDNKKNIKNQDVEVKNSEVKFEESSSDENSTITLGSKEVTAEGDGGKTQAPVMKEATQILKQQLKDFGNDSIVKQSRFILKDNNVGEIKLILKPESLGEVKINLNLKQNSLAGQIVVENNSVREIFQENMAHLSKALEDQGYDSANLELSLNDKGEGSKDNKKENKQYFSDRLKKIDQSGNVIRYGSATSGINLTA</sequence>
<feature type="region of interest" description="Disordered" evidence="1">
    <location>
        <begin position="1"/>
        <end position="242"/>
    </location>
</feature>
<feature type="compositionally biased region" description="Basic and acidic residues" evidence="1">
    <location>
        <begin position="122"/>
        <end position="150"/>
    </location>
</feature>
<name>A0A5C1QF41_9SPIO</name>
<proteinExistence type="predicted"/>
<reference evidence="3 4" key="1">
    <citation type="submission" date="2019-02" db="EMBL/GenBank/DDBJ databases">
        <authorList>
            <person name="Fomenkov A."/>
            <person name="Dubinina G."/>
            <person name="Grabovich M."/>
            <person name="Vincze T."/>
            <person name="Roberts R.J."/>
        </authorList>
    </citation>
    <scope>NUCLEOTIDE SEQUENCE [LARGE SCALE GENOMIC DNA]</scope>
    <source>
        <strain evidence="3 4">P</strain>
    </source>
</reference>